<sequence>MFRTLYIPATIICHKDKLQEELEHLMKGFIRNGTNIRIENDLTVKEREIQAHIKAFAEKARNEGKRAKIVGYQKLIVDGKEWRWNPQKKELEEADKSTRGPEIYSDHYLVVAKLRVITEKEKTLETNTRHRTRVNEKIKTYKLQETETASKYRKNIEEKIAANAD</sequence>
<gene>
    <name evidence="1" type="ORF">RN001_011449</name>
</gene>
<keyword evidence="2" id="KW-1185">Reference proteome</keyword>
<evidence type="ECO:0000313" key="1">
    <source>
        <dbReference type="EMBL" id="KAK4875027.1"/>
    </source>
</evidence>
<protein>
    <submittedName>
        <fullName evidence="1">Uncharacterized protein</fullName>
    </submittedName>
</protein>
<proteinExistence type="predicted"/>
<dbReference type="Proteomes" id="UP001353858">
    <property type="component" value="Unassembled WGS sequence"/>
</dbReference>
<evidence type="ECO:0000313" key="2">
    <source>
        <dbReference type="Proteomes" id="UP001353858"/>
    </source>
</evidence>
<dbReference type="EMBL" id="JARPUR010000005">
    <property type="protein sequence ID" value="KAK4875027.1"/>
    <property type="molecule type" value="Genomic_DNA"/>
</dbReference>
<name>A0AAN7SCU4_9COLE</name>
<organism evidence="1 2">
    <name type="scientific">Aquatica leii</name>
    <dbReference type="NCBI Taxonomy" id="1421715"/>
    <lineage>
        <taxon>Eukaryota</taxon>
        <taxon>Metazoa</taxon>
        <taxon>Ecdysozoa</taxon>
        <taxon>Arthropoda</taxon>
        <taxon>Hexapoda</taxon>
        <taxon>Insecta</taxon>
        <taxon>Pterygota</taxon>
        <taxon>Neoptera</taxon>
        <taxon>Endopterygota</taxon>
        <taxon>Coleoptera</taxon>
        <taxon>Polyphaga</taxon>
        <taxon>Elateriformia</taxon>
        <taxon>Elateroidea</taxon>
        <taxon>Lampyridae</taxon>
        <taxon>Luciolinae</taxon>
        <taxon>Aquatica</taxon>
    </lineage>
</organism>
<accession>A0AAN7SCU4</accession>
<dbReference type="AlphaFoldDB" id="A0AAN7SCU4"/>
<comment type="caution">
    <text evidence="1">The sequence shown here is derived from an EMBL/GenBank/DDBJ whole genome shotgun (WGS) entry which is preliminary data.</text>
</comment>
<reference evidence="2" key="1">
    <citation type="submission" date="2023-01" db="EMBL/GenBank/DDBJ databases">
        <title>Key to firefly adult light organ development and bioluminescence: homeobox transcription factors regulate luciferase expression and transportation to peroxisome.</title>
        <authorList>
            <person name="Fu X."/>
        </authorList>
    </citation>
    <scope>NUCLEOTIDE SEQUENCE [LARGE SCALE GENOMIC DNA]</scope>
</reference>